<reference evidence="1 2" key="1">
    <citation type="submission" date="2016-10" db="EMBL/GenBank/DDBJ databases">
        <authorList>
            <person name="de Groot N.N."/>
        </authorList>
    </citation>
    <scope>NUCLEOTIDE SEQUENCE [LARGE SCALE GENOMIC DNA]</scope>
    <source>
        <strain evidence="1 2">CGMCC 1.7005</strain>
    </source>
</reference>
<name>A0A1I6Y384_9FLAO</name>
<keyword evidence="2" id="KW-1185">Reference proteome</keyword>
<dbReference type="Proteomes" id="UP000236454">
    <property type="component" value="Unassembled WGS sequence"/>
</dbReference>
<dbReference type="EMBL" id="FPAS01000001">
    <property type="protein sequence ID" value="SFT45039.1"/>
    <property type="molecule type" value="Genomic_DNA"/>
</dbReference>
<gene>
    <name evidence="1" type="ORF">SAMN05216474_0635</name>
</gene>
<sequence length="295" mass="34814">MAFETNISGFEQAKTLLSDIIFKLKSDKKSESDLQKLKLLQARHNNPEFEMEIAELICGDNNSFPYRSSFFLTKFFKDLGLPFEHDGTTRRFWVRDSLLLLDIHDLSLVFRKGLFNKKDFKKYTKENKLDFDSEYQKAIKEFKEILNDSLQIDDGMDLTYLLDLNVNVELLFDRKTRTNDQELDSLINEAKDRFFIPKDKQIALEKLWDAFERIKTYFGSNKKKSSSELVSIASDGFNFEIIESEFKLLTKIGNEYKIRHHEIDKLEVSKSKHIDYLFFRMLSLIDLCIKSINEK</sequence>
<dbReference type="AlphaFoldDB" id="A0A1I6Y384"/>
<organism evidence="1 2">
    <name type="scientific">Lishizhenia tianjinensis</name>
    <dbReference type="NCBI Taxonomy" id="477690"/>
    <lineage>
        <taxon>Bacteria</taxon>
        <taxon>Pseudomonadati</taxon>
        <taxon>Bacteroidota</taxon>
        <taxon>Flavobacteriia</taxon>
        <taxon>Flavobacteriales</taxon>
        <taxon>Crocinitomicaceae</taxon>
        <taxon>Lishizhenia</taxon>
    </lineage>
</organism>
<dbReference type="OrthoDB" id="9815193at2"/>
<dbReference type="RefSeq" id="WP_090246230.1">
    <property type="nucleotide sequence ID" value="NZ_FPAS01000001.1"/>
</dbReference>
<evidence type="ECO:0000313" key="2">
    <source>
        <dbReference type="Proteomes" id="UP000236454"/>
    </source>
</evidence>
<evidence type="ECO:0000313" key="1">
    <source>
        <dbReference type="EMBL" id="SFT45039.1"/>
    </source>
</evidence>
<proteinExistence type="predicted"/>
<dbReference type="STRING" id="477690.SAMN05216474_0635"/>
<protein>
    <submittedName>
        <fullName evidence="1">Uncharacterized protein</fullName>
    </submittedName>
</protein>
<accession>A0A1I6Y384</accession>